<gene>
    <name evidence="1" type="ORF">GCM10008027_00790</name>
</gene>
<sequence>MLRVVPLTQYCVMSGENENAVKRRIERGHWVLGVHYHKNKNVRERAIDLEGVEKWWREGSLEFM</sequence>
<protein>
    <recommendedName>
        <fullName evidence="3">Excisionase</fullName>
    </recommendedName>
</protein>
<evidence type="ECO:0008006" key="3">
    <source>
        <dbReference type="Google" id="ProtNLM"/>
    </source>
</evidence>
<organism evidence="1 2">
    <name type="scientific">Pseudoalteromonas gelatinilytica</name>
    <dbReference type="NCBI Taxonomy" id="1703256"/>
    <lineage>
        <taxon>Bacteria</taxon>
        <taxon>Pseudomonadati</taxon>
        <taxon>Pseudomonadota</taxon>
        <taxon>Gammaproteobacteria</taxon>
        <taxon>Alteromonadales</taxon>
        <taxon>Pseudoalteromonadaceae</taxon>
        <taxon>Pseudoalteromonas</taxon>
    </lineage>
</organism>
<dbReference type="EMBL" id="BMIT01000001">
    <property type="protein sequence ID" value="GGE79942.1"/>
    <property type="molecule type" value="Genomic_DNA"/>
</dbReference>
<dbReference type="RefSeq" id="WP_036967257.1">
    <property type="nucleotide sequence ID" value="NZ_BMIT01000001.1"/>
</dbReference>
<name>A0ABQ1T3E7_9GAMM</name>
<accession>A0ABQ1T3E7</accession>
<comment type="caution">
    <text evidence="1">The sequence shown here is derived from an EMBL/GenBank/DDBJ whole genome shotgun (WGS) entry which is preliminary data.</text>
</comment>
<evidence type="ECO:0000313" key="1">
    <source>
        <dbReference type="EMBL" id="GGE79942.1"/>
    </source>
</evidence>
<dbReference type="Proteomes" id="UP000638462">
    <property type="component" value="Unassembled WGS sequence"/>
</dbReference>
<reference evidence="2" key="1">
    <citation type="journal article" date="2019" name="Int. J. Syst. Evol. Microbiol.">
        <title>The Global Catalogue of Microorganisms (GCM) 10K type strain sequencing project: providing services to taxonomists for standard genome sequencing and annotation.</title>
        <authorList>
            <consortium name="The Broad Institute Genomics Platform"/>
            <consortium name="The Broad Institute Genome Sequencing Center for Infectious Disease"/>
            <person name="Wu L."/>
            <person name="Ma J."/>
        </authorList>
    </citation>
    <scope>NUCLEOTIDE SEQUENCE [LARGE SCALE GENOMIC DNA]</scope>
    <source>
        <strain evidence="2">CGMCC 1.15394</strain>
    </source>
</reference>
<proteinExistence type="predicted"/>
<keyword evidence="2" id="KW-1185">Reference proteome</keyword>
<evidence type="ECO:0000313" key="2">
    <source>
        <dbReference type="Proteomes" id="UP000638462"/>
    </source>
</evidence>